<protein>
    <submittedName>
        <fullName evidence="1">Ribbon-helix-helix protein, CopG family</fullName>
    </submittedName>
</protein>
<proteinExistence type="predicted"/>
<dbReference type="Gene3D" id="1.10.1220.10">
    <property type="entry name" value="Met repressor-like"/>
    <property type="match status" value="1"/>
</dbReference>
<gene>
    <name evidence="1" type="ORF">V5R04_14760</name>
</gene>
<reference evidence="1" key="1">
    <citation type="submission" date="2024-02" db="EMBL/GenBank/DDBJ databases">
        <title>Tomenella chthoni gen. nov. sp. nov., a member of the family Jonesiaceae isolated from bat guano.</title>
        <authorList>
            <person name="Miller S.L."/>
            <person name="King J."/>
            <person name="Sankaranarayanan K."/>
            <person name="Lawson P.A."/>
        </authorList>
    </citation>
    <scope>NUCLEOTIDE SEQUENCE</scope>
    <source>
        <strain evidence="1">BS-20</strain>
    </source>
</reference>
<organism evidence="1">
    <name type="scientific">Jonesiaceae bacterium BS-20</name>
    <dbReference type="NCBI Taxonomy" id="3120821"/>
    <lineage>
        <taxon>Bacteria</taxon>
        <taxon>Bacillati</taxon>
        <taxon>Actinomycetota</taxon>
        <taxon>Actinomycetes</taxon>
        <taxon>Micrococcales</taxon>
        <taxon>Jonesiaceae</taxon>
    </lineage>
</organism>
<dbReference type="EMBL" id="CP146203">
    <property type="protein sequence ID" value="XBH21453.1"/>
    <property type="molecule type" value="Genomic_DNA"/>
</dbReference>
<dbReference type="GO" id="GO:0006355">
    <property type="term" value="P:regulation of DNA-templated transcription"/>
    <property type="evidence" value="ECO:0007669"/>
    <property type="project" value="InterPro"/>
</dbReference>
<name>A0AAU7DW66_9MICO</name>
<dbReference type="CDD" id="cd21631">
    <property type="entry name" value="RHH_CopG_NikR-like"/>
    <property type="match status" value="1"/>
</dbReference>
<dbReference type="InterPro" id="IPR013321">
    <property type="entry name" value="Arc_rbn_hlx_hlx"/>
</dbReference>
<accession>A0AAU7DW66</accession>
<dbReference type="AlphaFoldDB" id="A0AAU7DW66"/>
<sequence>MKTAISLPDDTFDRASQRAKDLGLSRSEFFARAANYYLAELDAESMTAQINSALEQIDAPEDSSLIAVQSGHSFLADSSTEW</sequence>
<evidence type="ECO:0000313" key="1">
    <source>
        <dbReference type="EMBL" id="XBH21453.1"/>
    </source>
</evidence>